<reference evidence="1 2" key="1">
    <citation type="journal article" date="2012" name="J. Bacteriol.">
        <title>Complete genome sequence of phototrophic betaproteobacterium Rubrivivax gelatinosus IL144.</title>
        <authorList>
            <person name="Nagashima S."/>
            <person name="Kamimura A."/>
            <person name="Shimizu T."/>
            <person name="Nakamura-isaki S."/>
            <person name="Aono E."/>
            <person name="Sakamoto K."/>
            <person name="Ichikawa N."/>
            <person name="Nakazawa H."/>
            <person name="Sekine M."/>
            <person name="Yamazaki S."/>
            <person name="Fujita N."/>
            <person name="Shimada K."/>
            <person name="Hanada S."/>
            <person name="Nagashima K.V.P."/>
        </authorList>
    </citation>
    <scope>NUCLEOTIDE SEQUENCE [LARGE SCALE GENOMIC DNA]</scope>
    <source>
        <strain evidence="2">NBRC 100245 / IL144</strain>
    </source>
</reference>
<dbReference type="EMBL" id="AP012320">
    <property type="protein sequence ID" value="BAL95253.1"/>
    <property type="molecule type" value="Genomic_DNA"/>
</dbReference>
<name>I0HQG6_RUBGI</name>
<accession>I0HQG6</accession>
<proteinExistence type="predicted"/>
<dbReference type="InterPro" id="IPR011050">
    <property type="entry name" value="Pectin_lyase_fold/virulence"/>
</dbReference>
<evidence type="ECO:0000313" key="2">
    <source>
        <dbReference type="Proteomes" id="UP000007883"/>
    </source>
</evidence>
<protein>
    <submittedName>
        <fullName evidence="1">Uncharacterized protein</fullName>
    </submittedName>
</protein>
<dbReference type="eggNOG" id="COG2931">
    <property type="taxonomic scope" value="Bacteria"/>
</dbReference>
<dbReference type="AlphaFoldDB" id="I0HQG6"/>
<organism evidence="1 2">
    <name type="scientific">Rubrivivax gelatinosus (strain NBRC 100245 / IL144)</name>
    <dbReference type="NCBI Taxonomy" id="983917"/>
    <lineage>
        <taxon>Bacteria</taxon>
        <taxon>Pseudomonadati</taxon>
        <taxon>Pseudomonadota</taxon>
        <taxon>Betaproteobacteria</taxon>
        <taxon>Burkholderiales</taxon>
        <taxon>Sphaerotilaceae</taxon>
        <taxon>Rubrivivax</taxon>
    </lineage>
</organism>
<dbReference type="KEGG" id="rge:RGE_19120"/>
<keyword evidence="2" id="KW-1185">Reference proteome</keyword>
<sequence length="868" mass="89377">MGIDRLAFEVQLRRPRLREIVMPHFHGVAGSLQGFWITGLACLLWPASGFAQQTSWTNAAPGPFWDLPANWSAGAPTSSSTDALLGAFDTTLRSGSFSVGSLSGTGTLTMPGGELSIAQEATVGALEVQGGSFSGGGTLTAGSLVWRSGSLGPDVFDQPAVILIVNGTASIQGPMSLGLGFSTRAVSLLGDSTWEDCAGVIDGEGRLYVGASGVLHDRALSSPHRFDSGYGGLVIAGQYEKTGASTTSFSGQYFANSGSFAVNEGAVSVFGFPGASWVNTGTVRLAGGDYDVTLFRGSFLNTGRVDVDAGRMNVSVGGNGGLISSSGDWSVGAGGTLVFTGDILQQRFDPAVFDGGTMSVDGLVQFSSGRFEFRGSATLSAPGRVEVLDGAELVLPGASTLGALKIARPYVFTADYPPVVIGYGLSSVEVDGALSVGTLEWADGHLQTQGPVTVSGQALLTQDPDLLSWLQSMDDAGKRMDVAFTFNGGAIWDGNSDLYGQGSIRVGPGAVFEDRTRVIETPGVVRVARVDNDGVWLKTGAGHSRIESAFFNRGTVHVLDAGELEFTGALDNAGTLQATRSRLVVAGPLAQLDAVSGVLSGGRYVMRDGRIVLAGNSAPIVDNRADVVLDGPSARLLRATPAGEVDALSSLARNAGALTLRHGAELHTAAAQMTNEGRLVVDDAALIVGPAAGTGVFRQQGAAAATWLDGVIRADRFSFEAGVFGAGGDGTIGTAWLDGVMADFGPALVFDVDIAGAGQADLVFTPGAATLQGTLSLDFSGTVAPGTYRIFVAEDGVAGRFSSLESELGPRYQLSAVYGDTYVDLSISAVPEPAAAMQLLAGLGLIGMLHAGRTRRRAGPVAPRLRRD</sequence>
<dbReference type="Proteomes" id="UP000007883">
    <property type="component" value="Chromosome"/>
</dbReference>
<dbReference type="SUPFAM" id="SSF51126">
    <property type="entry name" value="Pectin lyase-like"/>
    <property type="match status" value="1"/>
</dbReference>
<dbReference type="PATRIC" id="fig|983917.3.peg.1845"/>
<dbReference type="HOGENOM" id="CLU_330346_0_0_4"/>
<evidence type="ECO:0000313" key="1">
    <source>
        <dbReference type="EMBL" id="BAL95253.1"/>
    </source>
</evidence>
<gene>
    <name evidence="1" type="ordered locus">RGE_19120</name>
</gene>